<evidence type="ECO:0000256" key="4">
    <source>
        <dbReference type="ARBA" id="ARBA00022692"/>
    </source>
</evidence>
<gene>
    <name evidence="7" type="primary">mnhB</name>
    <name evidence="7" type="ORF">ANAPHAGO_01064</name>
</gene>
<evidence type="ECO:0000256" key="2">
    <source>
        <dbReference type="ARBA" id="ARBA00009425"/>
    </source>
</evidence>
<keyword evidence="5" id="KW-1133">Transmembrane helix</keyword>
<comment type="subcellular location">
    <subcellularLocation>
        <location evidence="1">Cell membrane</location>
        <topology evidence="1">Multi-pass membrane protein</topology>
    </subcellularLocation>
</comment>
<dbReference type="PANTHER" id="PTHR33932:SF4">
    <property type="entry name" value="NA(+)_H(+) ANTIPORTER SUBUNIT B"/>
    <property type="match status" value="1"/>
</dbReference>
<organism evidence="7 8">
    <name type="scientific">Anaplasma phagocytophilum</name>
    <name type="common">Ehrlichia phagocytophila</name>
    <dbReference type="NCBI Taxonomy" id="948"/>
    <lineage>
        <taxon>Bacteria</taxon>
        <taxon>Pseudomonadati</taxon>
        <taxon>Pseudomonadota</taxon>
        <taxon>Alphaproteobacteria</taxon>
        <taxon>Rickettsiales</taxon>
        <taxon>Anaplasmataceae</taxon>
        <taxon>Anaplasma</taxon>
        <taxon>phagocytophilum group</taxon>
    </lineage>
</organism>
<evidence type="ECO:0000313" key="8">
    <source>
        <dbReference type="Proteomes" id="UP000055047"/>
    </source>
</evidence>
<dbReference type="Proteomes" id="UP000055047">
    <property type="component" value="Unassembled WGS sequence"/>
</dbReference>
<keyword evidence="4" id="KW-0812">Transmembrane</keyword>
<protein>
    <submittedName>
        <fullName evidence="7">Na+/H+ antiporter MnhB subunit-related protein</fullName>
    </submittedName>
</protein>
<sequence length="146" mass="16003">MSRVVAIFRDDFALRYVTSFMFSVILMYGFYVQVHGDFSPGGGFQGGVIVASAIIMYAMVFGDVRIREVLPNLVTVGSIGLFIYIMTGMVSIFFGGNFLSYVFSLFDSVTEQKLGVFIVELGVGITVCASIASVYFDFASLKNDIN</sequence>
<keyword evidence="6" id="KW-0472">Membrane</keyword>
<comment type="similarity">
    <text evidence="2">Belongs to the CPA3 antiporters (TC 2.A.63) subunit B family.</text>
</comment>
<dbReference type="PANTHER" id="PTHR33932">
    <property type="entry name" value="NA(+)/H(+) ANTIPORTER SUBUNIT B"/>
    <property type="match status" value="1"/>
</dbReference>
<evidence type="ECO:0000256" key="3">
    <source>
        <dbReference type="ARBA" id="ARBA00022475"/>
    </source>
</evidence>
<dbReference type="NCBIfam" id="NF009162">
    <property type="entry name" value="PRK12508.1"/>
    <property type="match status" value="1"/>
</dbReference>
<dbReference type="AlphaFoldDB" id="A0A098EGG3"/>
<evidence type="ECO:0000313" key="7">
    <source>
        <dbReference type="EMBL" id="CEG20867.1"/>
    </source>
</evidence>
<dbReference type="EMBL" id="CCXQ01000106">
    <property type="protein sequence ID" value="CEG20867.1"/>
    <property type="molecule type" value="Genomic_DNA"/>
</dbReference>
<dbReference type="InterPro" id="IPR007182">
    <property type="entry name" value="MnhB"/>
</dbReference>
<dbReference type="RefSeq" id="WP_044142504.1">
    <property type="nucleotide sequence ID" value="NZ_CCXQ01000106.1"/>
</dbReference>
<dbReference type="GO" id="GO:0005886">
    <property type="term" value="C:plasma membrane"/>
    <property type="evidence" value="ECO:0007669"/>
    <property type="project" value="UniProtKB-SubCell"/>
</dbReference>
<dbReference type="InterPro" id="IPR050622">
    <property type="entry name" value="CPA3_antiporter_subunitB"/>
</dbReference>
<evidence type="ECO:0000256" key="5">
    <source>
        <dbReference type="ARBA" id="ARBA00022989"/>
    </source>
</evidence>
<name>A0A098EGG3_ANAPH</name>
<keyword evidence="3" id="KW-1003">Cell membrane</keyword>
<accession>A0A098EGG3</accession>
<proteinExistence type="inferred from homology"/>
<evidence type="ECO:0000256" key="1">
    <source>
        <dbReference type="ARBA" id="ARBA00004651"/>
    </source>
</evidence>
<reference evidence="7 8" key="1">
    <citation type="submission" date="2014-09" db="EMBL/GenBank/DDBJ databases">
        <authorList>
            <person name="Loux Valentin"/>
            <person name="Dugat Thibaut"/>
        </authorList>
    </citation>
    <scope>NUCLEOTIDE SEQUENCE [LARGE SCALE GENOMIC DNA]</scope>
    <source>
        <strain evidence="7 8">BOV-10_179</strain>
    </source>
</reference>
<evidence type="ECO:0000256" key="6">
    <source>
        <dbReference type="ARBA" id="ARBA00023136"/>
    </source>
</evidence>
<dbReference type="Pfam" id="PF04039">
    <property type="entry name" value="MnhB"/>
    <property type="match status" value="1"/>
</dbReference>